<dbReference type="GO" id="GO:0003697">
    <property type="term" value="F:single-stranded DNA binding"/>
    <property type="evidence" value="ECO:0007669"/>
    <property type="project" value="TreeGrafter"/>
</dbReference>
<feature type="region of interest" description="Disordered" evidence="6">
    <location>
        <begin position="20"/>
        <end position="39"/>
    </location>
</feature>
<gene>
    <name evidence="8" type="primary">ssb2</name>
    <name evidence="8" type="ORF">PRK78_002825</name>
</gene>
<dbReference type="InterPro" id="IPR012340">
    <property type="entry name" value="NA-bd_OB-fold"/>
</dbReference>
<dbReference type="CDD" id="cd04478">
    <property type="entry name" value="RPA2_DBD_D"/>
    <property type="match status" value="1"/>
</dbReference>
<dbReference type="GO" id="GO:0035861">
    <property type="term" value="C:site of double-strand break"/>
    <property type="evidence" value="ECO:0007669"/>
    <property type="project" value="TreeGrafter"/>
</dbReference>
<feature type="region of interest" description="Disordered" evidence="6">
    <location>
        <begin position="184"/>
        <end position="220"/>
    </location>
</feature>
<dbReference type="Gene3D" id="1.10.10.10">
    <property type="entry name" value="Winged helix-like DNA-binding domain superfamily/Winged helix DNA-binding domain"/>
    <property type="match status" value="1"/>
</dbReference>
<dbReference type="EMBL" id="CP120628">
    <property type="protein sequence ID" value="WEW57359.1"/>
    <property type="molecule type" value="Genomic_DNA"/>
</dbReference>
<comment type="subcellular location">
    <subcellularLocation>
        <location evidence="1">Nucleus</location>
    </subcellularLocation>
</comment>
<protein>
    <submittedName>
        <fullName evidence="8">Replication factor A protein 2</fullName>
    </submittedName>
</protein>
<dbReference type="GO" id="GO:0005662">
    <property type="term" value="C:DNA replication factor A complex"/>
    <property type="evidence" value="ECO:0007669"/>
    <property type="project" value="TreeGrafter"/>
</dbReference>
<evidence type="ECO:0000256" key="2">
    <source>
        <dbReference type="ARBA" id="ARBA00007815"/>
    </source>
</evidence>
<dbReference type="PANTHER" id="PTHR13989:SF16">
    <property type="entry name" value="REPLICATION PROTEIN A2"/>
    <property type="match status" value="1"/>
</dbReference>
<dbReference type="PANTHER" id="PTHR13989">
    <property type="entry name" value="REPLICATION PROTEIN A-RELATED"/>
    <property type="match status" value="1"/>
</dbReference>
<evidence type="ECO:0000256" key="4">
    <source>
        <dbReference type="ARBA" id="ARBA00023125"/>
    </source>
</evidence>
<evidence type="ECO:0000259" key="7">
    <source>
        <dbReference type="Pfam" id="PF08784"/>
    </source>
</evidence>
<sequence length="284" mass="31088">MNYGYDNQYPSGSMGGGEGGGGFMAEASSSQGAKRYTKESLRPVTIKQINDASQPYPDAEFKIDGTEVTQVSFVGQVRNISQLTTFITYKLDDGTGEVEVKRWLDNADRPDGPPGDPMDTGEPTTGHGDKKEIVTNGYAKVWGKLSSFNNRRSVTAHVIRPLTNMDEYHYHFLEATAIHLFFTRGPPPSKDQTGADKRSAGQAANAAGDAGTRGRSLPHMSPTARRLYDTLSNTLQHREGLHAQQLASQMNMALSDVYKAGEELLSLGLIYQTVNDDTWALMDF</sequence>
<feature type="region of interest" description="Disordered" evidence="6">
    <location>
        <begin position="104"/>
        <end position="132"/>
    </location>
</feature>
<dbReference type="InterPro" id="IPR036388">
    <property type="entry name" value="WH-like_DNA-bd_sf"/>
</dbReference>
<comment type="similarity">
    <text evidence="2">Belongs to the replication factor A protein 2 family.</text>
</comment>
<keyword evidence="4" id="KW-0238">DNA-binding</keyword>
<dbReference type="Gene3D" id="2.40.50.140">
    <property type="entry name" value="Nucleic acid-binding proteins"/>
    <property type="match status" value="1"/>
</dbReference>
<dbReference type="SUPFAM" id="SSF50249">
    <property type="entry name" value="Nucleic acid-binding proteins"/>
    <property type="match status" value="1"/>
</dbReference>
<keyword evidence="9" id="KW-1185">Reference proteome</keyword>
<dbReference type="AlphaFoldDB" id="A0AAF0IK13"/>
<dbReference type="InterPro" id="IPR014892">
    <property type="entry name" value="RPA_C"/>
</dbReference>
<evidence type="ECO:0000256" key="1">
    <source>
        <dbReference type="ARBA" id="ARBA00004123"/>
    </source>
</evidence>
<dbReference type="GO" id="GO:0006260">
    <property type="term" value="P:DNA replication"/>
    <property type="evidence" value="ECO:0007669"/>
    <property type="project" value="UniProtKB-KW"/>
</dbReference>
<evidence type="ECO:0000256" key="5">
    <source>
        <dbReference type="ARBA" id="ARBA00023242"/>
    </source>
</evidence>
<dbReference type="GO" id="GO:0000781">
    <property type="term" value="C:chromosome, telomeric region"/>
    <property type="evidence" value="ECO:0007669"/>
    <property type="project" value="TreeGrafter"/>
</dbReference>
<proteinExistence type="inferred from homology"/>
<keyword evidence="5" id="KW-0539">Nucleus</keyword>
<accession>A0AAF0IK13</accession>
<feature type="domain" description="Replication protein A C-terminal" evidence="7">
    <location>
        <begin position="179"/>
        <end position="276"/>
    </location>
</feature>
<organism evidence="8 9">
    <name type="scientific">Emydomyces testavorans</name>
    <dbReference type="NCBI Taxonomy" id="2070801"/>
    <lineage>
        <taxon>Eukaryota</taxon>
        <taxon>Fungi</taxon>
        <taxon>Dikarya</taxon>
        <taxon>Ascomycota</taxon>
        <taxon>Pezizomycotina</taxon>
        <taxon>Eurotiomycetes</taxon>
        <taxon>Eurotiomycetidae</taxon>
        <taxon>Onygenales</taxon>
        <taxon>Nannizziopsiaceae</taxon>
        <taxon>Emydomyces</taxon>
    </lineage>
</organism>
<reference evidence="8" key="1">
    <citation type="submission" date="2023-03" db="EMBL/GenBank/DDBJ databases">
        <title>Emydomyces testavorans Genome Sequence.</title>
        <authorList>
            <person name="Hoyer L."/>
        </authorList>
    </citation>
    <scope>NUCLEOTIDE SEQUENCE</scope>
    <source>
        <strain evidence="8">16-2883</strain>
    </source>
</reference>
<evidence type="ECO:0000256" key="6">
    <source>
        <dbReference type="SAM" id="MobiDB-lite"/>
    </source>
</evidence>
<dbReference type="GO" id="GO:0006289">
    <property type="term" value="P:nucleotide-excision repair"/>
    <property type="evidence" value="ECO:0007669"/>
    <property type="project" value="TreeGrafter"/>
</dbReference>
<evidence type="ECO:0000313" key="8">
    <source>
        <dbReference type="EMBL" id="WEW57359.1"/>
    </source>
</evidence>
<evidence type="ECO:0000313" key="9">
    <source>
        <dbReference type="Proteomes" id="UP001219355"/>
    </source>
</evidence>
<feature type="compositionally biased region" description="Low complexity" evidence="6">
    <location>
        <begin position="200"/>
        <end position="214"/>
    </location>
</feature>
<dbReference type="Proteomes" id="UP001219355">
    <property type="component" value="Chromosome 2"/>
</dbReference>
<evidence type="ECO:0000256" key="3">
    <source>
        <dbReference type="ARBA" id="ARBA00022705"/>
    </source>
</evidence>
<dbReference type="SUPFAM" id="SSF46785">
    <property type="entry name" value="Winged helix' DNA-binding domain"/>
    <property type="match status" value="1"/>
</dbReference>
<dbReference type="GO" id="GO:0000724">
    <property type="term" value="P:double-strand break repair via homologous recombination"/>
    <property type="evidence" value="ECO:0007669"/>
    <property type="project" value="TreeGrafter"/>
</dbReference>
<name>A0AAF0IK13_9EURO</name>
<feature type="compositionally biased region" description="Low complexity" evidence="6">
    <location>
        <begin position="117"/>
        <end position="126"/>
    </location>
</feature>
<dbReference type="PIRSF" id="PIRSF036949">
    <property type="entry name" value="RPA32"/>
    <property type="match status" value="1"/>
</dbReference>
<dbReference type="InterPro" id="IPR014646">
    <property type="entry name" value="Rfa2/RPA32"/>
</dbReference>
<dbReference type="Pfam" id="PF08784">
    <property type="entry name" value="RPA_C"/>
    <property type="match status" value="1"/>
</dbReference>
<dbReference type="InterPro" id="IPR040260">
    <property type="entry name" value="RFA2-like"/>
</dbReference>
<keyword evidence="3" id="KW-0235">DNA replication</keyword>
<dbReference type="InterPro" id="IPR036390">
    <property type="entry name" value="WH_DNA-bd_sf"/>
</dbReference>